<dbReference type="GO" id="GO:0016746">
    <property type="term" value="F:acyltransferase activity"/>
    <property type="evidence" value="ECO:0007669"/>
    <property type="project" value="UniProtKB-KW"/>
</dbReference>
<name>A0ABW1QZN0_9ACTN</name>
<reference evidence="4" key="1">
    <citation type="journal article" date="2019" name="Int. J. Syst. Evol. Microbiol.">
        <title>The Global Catalogue of Microorganisms (GCM) 10K type strain sequencing project: providing services to taxonomists for standard genome sequencing and annotation.</title>
        <authorList>
            <consortium name="The Broad Institute Genomics Platform"/>
            <consortium name="The Broad Institute Genome Sequencing Center for Infectious Disease"/>
            <person name="Wu L."/>
            <person name="Ma J."/>
        </authorList>
    </citation>
    <scope>NUCLEOTIDE SEQUENCE [LARGE SCALE GENOMIC DNA]</scope>
    <source>
        <strain evidence="4">DFY28</strain>
    </source>
</reference>
<dbReference type="CDD" id="cd04647">
    <property type="entry name" value="LbH_MAT_like"/>
    <property type="match status" value="1"/>
</dbReference>
<dbReference type="InterPro" id="IPR018357">
    <property type="entry name" value="Hexapep_transf_CS"/>
</dbReference>
<evidence type="ECO:0000256" key="1">
    <source>
        <dbReference type="ARBA" id="ARBA00022679"/>
    </source>
</evidence>
<comment type="caution">
    <text evidence="3">The sequence shown here is derived from an EMBL/GenBank/DDBJ whole genome shotgun (WGS) entry which is preliminary data.</text>
</comment>
<dbReference type="InterPro" id="IPR011004">
    <property type="entry name" value="Trimer_LpxA-like_sf"/>
</dbReference>
<evidence type="ECO:0000313" key="4">
    <source>
        <dbReference type="Proteomes" id="UP001596098"/>
    </source>
</evidence>
<organism evidence="3 4">
    <name type="scientific">Nocardioides yefusunii</name>
    <dbReference type="NCBI Taxonomy" id="2500546"/>
    <lineage>
        <taxon>Bacteria</taxon>
        <taxon>Bacillati</taxon>
        <taxon>Actinomycetota</taxon>
        <taxon>Actinomycetes</taxon>
        <taxon>Propionibacteriales</taxon>
        <taxon>Nocardioidaceae</taxon>
        <taxon>Nocardioides</taxon>
    </lineage>
</organism>
<protein>
    <submittedName>
        <fullName evidence="3">Acyltransferase</fullName>
    </submittedName>
</protein>
<dbReference type="RefSeq" id="WP_206611350.1">
    <property type="nucleotide sequence ID" value="NZ_CP034929.1"/>
</dbReference>
<keyword evidence="2" id="KW-0677">Repeat</keyword>
<gene>
    <name evidence="3" type="ORF">ACFPWU_14765</name>
</gene>
<sequence length="252" mass="27515">MQTVTTLAPYEDDRGNRIIVPDGFVHTGRVSVVFKGSNNVLKVGRRPNLRKLHVQFDCSDGRCVIGSGKWGFAATIRVGQDSVVRIGDDTSMTEVVGISAVEGAKVIIGKDVMIATQVQLRTDDGHPIFDVRTGERVNPARTVRVGDHVWLGWGSVLLGGAKVGSGSVVGMGSVLKRSIPNNVIAVGSPAKVVRRDIAWERPHLSLTEPFYKPDSSTVTTHDQWWNLTEDPVVTTSPKPSFVARVKRRLTRR</sequence>
<evidence type="ECO:0000313" key="3">
    <source>
        <dbReference type="EMBL" id="MFC6154926.1"/>
    </source>
</evidence>
<proteinExistence type="predicted"/>
<keyword evidence="1" id="KW-0808">Transferase</keyword>
<dbReference type="Gene3D" id="2.160.10.10">
    <property type="entry name" value="Hexapeptide repeat proteins"/>
    <property type="match status" value="1"/>
</dbReference>
<keyword evidence="4" id="KW-1185">Reference proteome</keyword>
<dbReference type="InterPro" id="IPR051159">
    <property type="entry name" value="Hexapeptide_acetyltransf"/>
</dbReference>
<dbReference type="PANTHER" id="PTHR23416:SF78">
    <property type="entry name" value="LIPOPOLYSACCHARIDE BIOSYNTHESIS O-ACETYL TRANSFERASE WBBJ-RELATED"/>
    <property type="match status" value="1"/>
</dbReference>
<dbReference type="Proteomes" id="UP001596098">
    <property type="component" value="Unassembled WGS sequence"/>
</dbReference>
<dbReference type="SUPFAM" id="SSF51161">
    <property type="entry name" value="Trimeric LpxA-like enzymes"/>
    <property type="match status" value="1"/>
</dbReference>
<evidence type="ECO:0000256" key="2">
    <source>
        <dbReference type="ARBA" id="ARBA00022737"/>
    </source>
</evidence>
<accession>A0ABW1QZN0</accession>
<keyword evidence="3" id="KW-0012">Acyltransferase</keyword>
<dbReference type="PROSITE" id="PS00101">
    <property type="entry name" value="HEXAPEP_TRANSFERASES"/>
    <property type="match status" value="1"/>
</dbReference>
<dbReference type="PANTHER" id="PTHR23416">
    <property type="entry name" value="SIALIC ACID SYNTHASE-RELATED"/>
    <property type="match status" value="1"/>
</dbReference>
<dbReference type="EMBL" id="JBHSQI010000009">
    <property type="protein sequence ID" value="MFC6154926.1"/>
    <property type="molecule type" value="Genomic_DNA"/>
</dbReference>